<evidence type="ECO:0000256" key="6">
    <source>
        <dbReference type="ARBA" id="ARBA00023004"/>
    </source>
</evidence>
<dbReference type="InterPro" id="IPR001128">
    <property type="entry name" value="Cyt_P450"/>
</dbReference>
<dbReference type="InterPro" id="IPR002401">
    <property type="entry name" value="Cyt_P450_E_grp-I"/>
</dbReference>
<feature type="transmembrane region" description="Helical" evidence="9">
    <location>
        <begin position="6"/>
        <end position="24"/>
    </location>
</feature>
<dbReference type="PRINTS" id="PR00463">
    <property type="entry name" value="EP450I"/>
</dbReference>
<protein>
    <submittedName>
        <fullName evidence="10">Cytochrome P450 family protein</fullName>
    </submittedName>
</protein>
<dbReference type="PANTHER" id="PTHR24305">
    <property type="entry name" value="CYTOCHROME P450"/>
    <property type="match status" value="1"/>
</dbReference>
<dbReference type="EMBL" id="MU839833">
    <property type="protein sequence ID" value="KAK1755519.1"/>
    <property type="molecule type" value="Genomic_DNA"/>
</dbReference>
<gene>
    <name evidence="10" type="ORF">QBC47DRAFT_380580</name>
</gene>
<name>A0AAJ0FBL9_9PEZI</name>
<dbReference type="GO" id="GO:0016705">
    <property type="term" value="F:oxidoreductase activity, acting on paired donors, with incorporation or reduction of molecular oxygen"/>
    <property type="evidence" value="ECO:0007669"/>
    <property type="project" value="InterPro"/>
</dbReference>
<keyword evidence="5" id="KW-0560">Oxidoreductase</keyword>
<evidence type="ECO:0000256" key="1">
    <source>
        <dbReference type="ARBA" id="ARBA00001971"/>
    </source>
</evidence>
<dbReference type="Pfam" id="PF00067">
    <property type="entry name" value="p450"/>
    <property type="match status" value="1"/>
</dbReference>
<evidence type="ECO:0000256" key="8">
    <source>
        <dbReference type="PIRSR" id="PIRSR602401-1"/>
    </source>
</evidence>
<accession>A0AAJ0FBL9</accession>
<evidence type="ECO:0000256" key="9">
    <source>
        <dbReference type="SAM" id="Phobius"/>
    </source>
</evidence>
<dbReference type="SUPFAM" id="SSF48264">
    <property type="entry name" value="Cytochrome P450"/>
    <property type="match status" value="1"/>
</dbReference>
<dbReference type="PRINTS" id="PR00385">
    <property type="entry name" value="P450"/>
</dbReference>
<keyword evidence="4 8" id="KW-0479">Metal-binding</keyword>
<organism evidence="10 11">
    <name type="scientific">Echria macrotheca</name>
    <dbReference type="NCBI Taxonomy" id="438768"/>
    <lineage>
        <taxon>Eukaryota</taxon>
        <taxon>Fungi</taxon>
        <taxon>Dikarya</taxon>
        <taxon>Ascomycota</taxon>
        <taxon>Pezizomycotina</taxon>
        <taxon>Sordariomycetes</taxon>
        <taxon>Sordariomycetidae</taxon>
        <taxon>Sordariales</taxon>
        <taxon>Schizotheciaceae</taxon>
        <taxon>Echria</taxon>
    </lineage>
</organism>
<evidence type="ECO:0000313" key="11">
    <source>
        <dbReference type="Proteomes" id="UP001239445"/>
    </source>
</evidence>
<dbReference type="GO" id="GO:0005506">
    <property type="term" value="F:iron ion binding"/>
    <property type="evidence" value="ECO:0007669"/>
    <property type="project" value="InterPro"/>
</dbReference>
<evidence type="ECO:0000256" key="4">
    <source>
        <dbReference type="ARBA" id="ARBA00022723"/>
    </source>
</evidence>
<keyword evidence="11" id="KW-1185">Reference proteome</keyword>
<keyword evidence="7" id="KW-0503">Monooxygenase</keyword>
<proteinExistence type="inferred from homology"/>
<keyword evidence="6 8" id="KW-0408">Iron</keyword>
<comment type="caution">
    <text evidence="10">The sequence shown here is derived from an EMBL/GenBank/DDBJ whole genome shotgun (WGS) entry which is preliminary data.</text>
</comment>
<comment type="cofactor">
    <cofactor evidence="1 8">
        <name>heme</name>
        <dbReference type="ChEBI" id="CHEBI:30413"/>
    </cofactor>
</comment>
<keyword evidence="9" id="KW-1133">Transmembrane helix</keyword>
<keyword evidence="3 8" id="KW-0349">Heme</keyword>
<dbReference type="Proteomes" id="UP001239445">
    <property type="component" value="Unassembled WGS sequence"/>
</dbReference>
<evidence type="ECO:0000313" key="10">
    <source>
        <dbReference type="EMBL" id="KAK1755519.1"/>
    </source>
</evidence>
<dbReference type="InterPro" id="IPR036396">
    <property type="entry name" value="Cyt_P450_sf"/>
</dbReference>
<dbReference type="PANTHER" id="PTHR24305:SF77">
    <property type="entry name" value="CYTOCHROME P450 MONOOXYGENASE"/>
    <property type="match status" value="1"/>
</dbReference>
<keyword evidence="9" id="KW-0812">Transmembrane</keyword>
<dbReference type="Gene3D" id="1.10.630.10">
    <property type="entry name" value="Cytochrome P450"/>
    <property type="match status" value="1"/>
</dbReference>
<reference evidence="10" key="1">
    <citation type="submission" date="2023-06" db="EMBL/GenBank/DDBJ databases">
        <title>Genome-scale phylogeny and comparative genomics of the fungal order Sordariales.</title>
        <authorList>
            <consortium name="Lawrence Berkeley National Laboratory"/>
            <person name="Hensen N."/>
            <person name="Bonometti L."/>
            <person name="Westerberg I."/>
            <person name="Brannstrom I.O."/>
            <person name="Guillou S."/>
            <person name="Cros-Aarteil S."/>
            <person name="Calhoun S."/>
            <person name="Haridas S."/>
            <person name="Kuo A."/>
            <person name="Mondo S."/>
            <person name="Pangilinan J."/>
            <person name="Riley R."/>
            <person name="Labutti K."/>
            <person name="Andreopoulos B."/>
            <person name="Lipzen A."/>
            <person name="Chen C."/>
            <person name="Yanf M."/>
            <person name="Daum C."/>
            <person name="Ng V."/>
            <person name="Clum A."/>
            <person name="Steindorff A."/>
            <person name="Ohm R."/>
            <person name="Martin F."/>
            <person name="Silar P."/>
            <person name="Natvig D."/>
            <person name="Lalanne C."/>
            <person name="Gautier V."/>
            <person name="Ament-Velasquez S.L."/>
            <person name="Kruys A."/>
            <person name="Hutchinson M.I."/>
            <person name="Powell A.J."/>
            <person name="Barry K."/>
            <person name="Miller A.N."/>
            <person name="Grigoriev I.V."/>
            <person name="Debuchy R."/>
            <person name="Gladieux P."/>
            <person name="Thoren M.H."/>
            <person name="Johannesson H."/>
        </authorList>
    </citation>
    <scope>NUCLEOTIDE SEQUENCE</scope>
    <source>
        <strain evidence="10">PSN4</strain>
    </source>
</reference>
<keyword evidence="9" id="KW-0472">Membrane</keyword>
<comment type="similarity">
    <text evidence="2">Belongs to the cytochrome P450 family.</text>
</comment>
<dbReference type="AlphaFoldDB" id="A0AAJ0FBL9"/>
<evidence type="ECO:0000256" key="3">
    <source>
        <dbReference type="ARBA" id="ARBA00022617"/>
    </source>
</evidence>
<evidence type="ECO:0000256" key="2">
    <source>
        <dbReference type="ARBA" id="ARBA00010617"/>
    </source>
</evidence>
<sequence>MATAISQISPLLLGLGAFVLYLFASRFRTWTRLRHIPGPRGAGWSRFWLIRHQLRGTLPNDVADVCEKYGPLARVGPNWVVCSDPSEIRRTWGVRSGFRRADWYKGYRFDPNSDSILTAVDNEHHHRLKTNLLPGYLGRNQPGQEKIVDTHIANFIALIDRSYLSLSQQQVKKMDMGRVFQFLTQDITSAVEFGEAFGYLEANCDRDGVIAALEGMQGPCALFSYLPELLAVVTSRWAKPLMPKPTDTTGIGRLVGMVQEMVGTRYGEKKTKGVDALQQFVDSDLTQKEVEAEALVHLLGGADTTATALRNTIFYLSTTPAAYRRLQSEIDAFLPNAARPIIADAQAKTLPYLQACIKESLRLWPPIAGLAPKVSARDEVICGFDVPAGTYVAWAIFGVMRDKGVFGDDADVFEPGRWLGREEKKLREMESVQGLVFNGGTRWECLGRRLAYTELGKVLFELFARYDFSMVNPVEPFHWNIPGMTVQEKMDVRIVKRAGMD</sequence>
<dbReference type="GO" id="GO:0020037">
    <property type="term" value="F:heme binding"/>
    <property type="evidence" value="ECO:0007669"/>
    <property type="project" value="InterPro"/>
</dbReference>
<dbReference type="InterPro" id="IPR050121">
    <property type="entry name" value="Cytochrome_P450_monoxygenase"/>
</dbReference>
<evidence type="ECO:0000256" key="5">
    <source>
        <dbReference type="ARBA" id="ARBA00023002"/>
    </source>
</evidence>
<evidence type="ECO:0000256" key="7">
    <source>
        <dbReference type="ARBA" id="ARBA00023033"/>
    </source>
</evidence>
<dbReference type="CDD" id="cd11060">
    <property type="entry name" value="CYP57A1-like"/>
    <property type="match status" value="1"/>
</dbReference>
<dbReference type="GO" id="GO:0004497">
    <property type="term" value="F:monooxygenase activity"/>
    <property type="evidence" value="ECO:0007669"/>
    <property type="project" value="UniProtKB-KW"/>
</dbReference>
<feature type="binding site" description="axial binding residue" evidence="8">
    <location>
        <position position="445"/>
    </location>
    <ligand>
        <name>heme</name>
        <dbReference type="ChEBI" id="CHEBI:30413"/>
    </ligand>
    <ligandPart>
        <name>Fe</name>
        <dbReference type="ChEBI" id="CHEBI:18248"/>
    </ligandPart>
</feature>